<accession>A0A834MPR9</accession>
<evidence type="ECO:0000313" key="4">
    <source>
        <dbReference type="Proteomes" id="UP000625711"/>
    </source>
</evidence>
<feature type="region of interest" description="Disordered" evidence="1">
    <location>
        <begin position="1"/>
        <end position="73"/>
    </location>
</feature>
<gene>
    <name evidence="3" type="ORF">GWI33_000266</name>
</gene>
<evidence type="ECO:0000256" key="1">
    <source>
        <dbReference type="SAM" id="MobiDB-lite"/>
    </source>
</evidence>
<evidence type="ECO:0008006" key="5">
    <source>
        <dbReference type="Google" id="ProtNLM"/>
    </source>
</evidence>
<feature type="transmembrane region" description="Helical" evidence="2">
    <location>
        <begin position="92"/>
        <end position="117"/>
    </location>
</feature>
<sequence length="142" mass="16249">MPGPDGKKGAGRFFRDPGLKNRRGSDSKMRLVSRGDPDAYNGGEEPRRRSRERRRSFEGNARRLGDGTPALFETNAPEHKHVLRGRRETDGFFFRLLFGFFCRASYTVVVFAVGILVGHRRNIIVFPYFFRSVVYSIQCVVC</sequence>
<keyword evidence="2" id="KW-0472">Membrane</keyword>
<reference evidence="3" key="1">
    <citation type="submission" date="2020-08" db="EMBL/GenBank/DDBJ databases">
        <title>Genome sequencing and assembly of the red palm weevil Rhynchophorus ferrugineus.</title>
        <authorList>
            <person name="Dias G.B."/>
            <person name="Bergman C.M."/>
            <person name="Manee M."/>
        </authorList>
    </citation>
    <scope>NUCLEOTIDE SEQUENCE</scope>
    <source>
        <strain evidence="3">AA-2017</strain>
        <tissue evidence="3">Whole larva</tissue>
    </source>
</reference>
<name>A0A834MPR9_RHYFE</name>
<feature type="compositionally biased region" description="Basic and acidic residues" evidence="1">
    <location>
        <begin position="1"/>
        <end position="37"/>
    </location>
</feature>
<dbReference type="Proteomes" id="UP000625711">
    <property type="component" value="Unassembled WGS sequence"/>
</dbReference>
<dbReference type="EMBL" id="JAACXV010000002">
    <property type="protein sequence ID" value="KAF7287924.1"/>
    <property type="molecule type" value="Genomic_DNA"/>
</dbReference>
<comment type="caution">
    <text evidence="3">The sequence shown here is derived from an EMBL/GenBank/DDBJ whole genome shotgun (WGS) entry which is preliminary data.</text>
</comment>
<dbReference type="AlphaFoldDB" id="A0A834MPR9"/>
<proteinExistence type="predicted"/>
<feature type="compositionally biased region" description="Basic and acidic residues" evidence="1">
    <location>
        <begin position="55"/>
        <end position="65"/>
    </location>
</feature>
<keyword evidence="2" id="KW-0812">Transmembrane</keyword>
<keyword evidence="4" id="KW-1185">Reference proteome</keyword>
<protein>
    <recommendedName>
        <fullName evidence="5">Transmembrane protein</fullName>
    </recommendedName>
</protein>
<evidence type="ECO:0000313" key="3">
    <source>
        <dbReference type="EMBL" id="KAF7287924.1"/>
    </source>
</evidence>
<organism evidence="3 4">
    <name type="scientific">Rhynchophorus ferrugineus</name>
    <name type="common">Red palm weevil</name>
    <name type="synonym">Curculio ferrugineus</name>
    <dbReference type="NCBI Taxonomy" id="354439"/>
    <lineage>
        <taxon>Eukaryota</taxon>
        <taxon>Metazoa</taxon>
        <taxon>Ecdysozoa</taxon>
        <taxon>Arthropoda</taxon>
        <taxon>Hexapoda</taxon>
        <taxon>Insecta</taxon>
        <taxon>Pterygota</taxon>
        <taxon>Neoptera</taxon>
        <taxon>Endopterygota</taxon>
        <taxon>Coleoptera</taxon>
        <taxon>Polyphaga</taxon>
        <taxon>Cucujiformia</taxon>
        <taxon>Curculionidae</taxon>
        <taxon>Dryophthorinae</taxon>
        <taxon>Rhynchophorus</taxon>
    </lineage>
</organism>
<keyword evidence="2" id="KW-1133">Transmembrane helix</keyword>
<evidence type="ECO:0000256" key="2">
    <source>
        <dbReference type="SAM" id="Phobius"/>
    </source>
</evidence>